<keyword evidence="2" id="KW-1185">Reference proteome</keyword>
<organism evidence="1 2">
    <name type="scientific">Acanthoscelides obtectus</name>
    <name type="common">Bean weevil</name>
    <name type="synonym">Bruchus obtectus</name>
    <dbReference type="NCBI Taxonomy" id="200917"/>
    <lineage>
        <taxon>Eukaryota</taxon>
        <taxon>Metazoa</taxon>
        <taxon>Ecdysozoa</taxon>
        <taxon>Arthropoda</taxon>
        <taxon>Hexapoda</taxon>
        <taxon>Insecta</taxon>
        <taxon>Pterygota</taxon>
        <taxon>Neoptera</taxon>
        <taxon>Endopterygota</taxon>
        <taxon>Coleoptera</taxon>
        <taxon>Polyphaga</taxon>
        <taxon>Cucujiformia</taxon>
        <taxon>Chrysomeloidea</taxon>
        <taxon>Chrysomelidae</taxon>
        <taxon>Bruchinae</taxon>
        <taxon>Bruchini</taxon>
        <taxon>Acanthoscelides</taxon>
    </lineage>
</organism>
<proteinExistence type="predicted"/>
<name>A0A9P0PPY2_ACAOB</name>
<sequence length="54" mass="6423">MGSNGYYKSRLLILRRRRPLAVSFRFDSLQYQDDFIRTLNCIKSDMNSTNFNLS</sequence>
<dbReference type="AlphaFoldDB" id="A0A9P0PPY2"/>
<reference evidence="1" key="1">
    <citation type="submission" date="2022-03" db="EMBL/GenBank/DDBJ databases">
        <authorList>
            <person name="Sayadi A."/>
        </authorList>
    </citation>
    <scope>NUCLEOTIDE SEQUENCE</scope>
</reference>
<accession>A0A9P0PPY2</accession>
<dbReference type="Proteomes" id="UP001152888">
    <property type="component" value="Unassembled WGS sequence"/>
</dbReference>
<evidence type="ECO:0000313" key="1">
    <source>
        <dbReference type="EMBL" id="CAH1989300.1"/>
    </source>
</evidence>
<dbReference type="EMBL" id="CAKOFQ010007060">
    <property type="protein sequence ID" value="CAH1989300.1"/>
    <property type="molecule type" value="Genomic_DNA"/>
</dbReference>
<protein>
    <submittedName>
        <fullName evidence="1">Uncharacterized protein</fullName>
    </submittedName>
</protein>
<comment type="caution">
    <text evidence="1">The sequence shown here is derived from an EMBL/GenBank/DDBJ whole genome shotgun (WGS) entry which is preliminary data.</text>
</comment>
<gene>
    <name evidence="1" type="ORF">ACAOBT_LOCUS18943</name>
</gene>
<evidence type="ECO:0000313" key="2">
    <source>
        <dbReference type="Proteomes" id="UP001152888"/>
    </source>
</evidence>